<evidence type="ECO:0000313" key="7">
    <source>
        <dbReference type="EMBL" id="RVX74278.1"/>
    </source>
</evidence>
<evidence type="ECO:0000256" key="2">
    <source>
        <dbReference type="ARBA" id="ARBA00022448"/>
    </source>
</evidence>
<dbReference type="Pfam" id="PF02386">
    <property type="entry name" value="TrkH"/>
    <property type="match status" value="1"/>
</dbReference>
<dbReference type="PANTHER" id="PTHR31064:SF37">
    <property type="entry name" value="TRANSPORTER, PUTATIVE (EUROFUNG)-RELATED"/>
    <property type="match status" value="1"/>
</dbReference>
<dbReference type="OrthoDB" id="9999863at2759"/>
<dbReference type="PANTHER" id="PTHR31064">
    <property type="entry name" value="POTASSIUM TRANSPORT PROTEIN DDB_G0292412-RELATED"/>
    <property type="match status" value="1"/>
</dbReference>
<dbReference type="GO" id="GO:0005886">
    <property type="term" value="C:plasma membrane"/>
    <property type="evidence" value="ECO:0007669"/>
    <property type="project" value="TreeGrafter"/>
</dbReference>
<evidence type="ECO:0000256" key="3">
    <source>
        <dbReference type="ARBA" id="ARBA00022692"/>
    </source>
</evidence>
<sequence>MAYDNCRDPDILVGLRYQLRSQLGHDLWLIALAVFIIQAIEQGQFDRDPVIFATLDIIFETISAYGTVEVSTGVPWSAHSFSGSWHMTTKLVLCVVMLRARHRGLPVAIDRAVLMPDESLA</sequence>
<comment type="caution">
    <text evidence="7">The sequence shown here is derived from an EMBL/GenBank/DDBJ whole genome shotgun (WGS) entry which is preliminary data.</text>
</comment>
<keyword evidence="2" id="KW-0813">Transport</keyword>
<dbReference type="GO" id="GO:0030007">
    <property type="term" value="P:intracellular potassium ion homeostasis"/>
    <property type="evidence" value="ECO:0007669"/>
    <property type="project" value="TreeGrafter"/>
</dbReference>
<comment type="subcellular location">
    <subcellularLocation>
        <location evidence="1">Membrane</location>
        <topology evidence="1">Multi-pass membrane protein</topology>
    </subcellularLocation>
</comment>
<keyword evidence="3" id="KW-0812">Transmembrane</keyword>
<dbReference type="GO" id="GO:1990573">
    <property type="term" value="P:potassium ion import across plasma membrane"/>
    <property type="evidence" value="ECO:0007669"/>
    <property type="project" value="TreeGrafter"/>
</dbReference>
<evidence type="ECO:0008006" key="9">
    <source>
        <dbReference type="Google" id="ProtNLM"/>
    </source>
</evidence>
<dbReference type="EMBL" id="NAJM01000005">
    <property type="protein sequence ID" value="RVX74278.1"/>
    <property type="molecule type" value="Genomic_DNA"/>
</dbReference>
<protein>
    <recommendedName>
        <fullName evidence="9">Potassium channel domain-containing protein</fullName>
    </recommendedName>
</protein>
<dbReference type="AlphaFoldDB" id="A0A438NEW8"/>
<organism evidence="7 8">
    <name type="scientific">Exophiala mesophila</name>
    <name type="common">Black yeast-like fungus</name>
    <dbReference type="NCBI Taxonomy" id="212818"/>
    <lineage>
        <taxon>Eukaryota</taxon>
        <taxon>Fungi</taxon>
        <taxon>Dikarya</taxon>
        <taxon>Ascomycota</taxon>
        <taxon>Pezizomycotina</taxon>
        <taxon>Eurotiomycetes</taxon>
        <taxon>Chaetothyriomycetidae</taxon>
        <taxon>Chaetothyriales</taxon>
        <taxon>Herpotrichiellaceae</taxon>
        <taxon>Exophiala</taxon>
    </lineage>
</organism>
<keyword evidence="5" id="KW-0406">Ion transport</keyword>
<keyword evidence="6" id="KW-0472">Membrane</keyword>
<dbReference type="VEuPathDB" id="FungiDB:PV10_04864"/>
<keyword evidence="4" id="KW-1133">Transmembrane helix</keyword>
<name>A0A438NEW8_EXOME</name>
<dbReference type="InterPro" id="IPR003445">
    <property type="entry name" value="Cat_transpt"/>
</dbReference>
<evidence type="ECO:0000313" key="8">
    <source>
        <dbReference type="Proteomes" id="UP000288859"/>
    </source>
</evidence>
<accession>A0A438NEW8</accession>
<dbReference type="GO" id="GO:0140107">
    <property type="term" value="F:high-affinity potassium ion transmembrane transporter activity"/>
    <property type="evidence" value="ECO:0007669"/>
    <property type="project" value="TreeGrafter"/>
</dbReference>
<evidence type="ECO:0000256" key="6">
    <source>
        <dbReference type="ARBA" id="ARBA00023136"/>
    </source>
</evidence>
<dbReference type="InterPro" id="IPR051143">
    <property type="entry name" value="TrkH_K-transport"/>
</dbReference>
<gene>
    <name evidence="7" type="ORF">B0A52_02110</name>
</gene>
<dbReference type="Proteomes" id="UP000288859">
    <property type="component" value="Unassembled WGS sequence"/>
</dbReference>
<reference evidence="7 8" key="1">
    <citation type="submission" date="2017-03" db="EMBL/GenBank/DDBJ databases">
        <title>Genomes of endolithic fungi from Antarctica.</title>
        <authorList>
            <person name="Coleine C."/>
            <person name="Masonjones S."/>
            <person name="Stajich J.E."/>
        </authorList>
    </citation>
    <scope>NUCLEOTIDE SEQUENCE [LARGE SCALE GENOMIC DNA]</scope>
    <source>
        <strain evidence="7 8">CCFEE 6314</strain>
    </source>
</reference>
<evidence type="ECO:0000256" key="4">
    <source>
        <dbReference type="ARBA" id="ARBA00022989"/>
    </source>
</evidence>
<proteinExistence type="predicted"/>
<evidence type="ECO:0000256" key="5">
    <source>
        <dbReference type="ARBA" id="ARBA00023065"/>
    </source>
</evidence>
<evidence type="ECO:0000256" key="1">
    <source>
        <dbReference type="ARBA" id="ARBA00004141"/>
    </source>
</evidence>